<proteinExistence type="predicted"/>
<dbReference type="GO" id="GO:0050821">
    <property type="term" value="P:protein stabilization"/>
    <property type="evidence" value="ECO:0007669"/>
    <property type="project" value="TreeGrafter"/>
</dbReference>
<dbReference type="SMART" id="SM00264">
    <property type="entry name" value="BAG"/>
    <property type="match status" value="1"/>
</dbReference>
<keyword evidence="1" id="KW-0143">Chaperone</keyword>
<dbReference type="SMART" id="SM00213">
    <property type="entry name" value="UBQ"/>
    <property type="match status" value="1"/>
</dbReference>
<dbReference type="GO" id="GO:0000774">
    <property type="term" value="F:adenyl-nucleotide exchange factor activity"/>
    <property type="evidence" value="ECO:0007669"/>
    <property type="project" value="TreeGrafter"/>
</dbReference>
<feature type="domain" description="Ubiquitin-like" evidence="2">
    <location>
        <begin position="46"/>
        <end position="115"/>
    </location>
</feature>
<dbReference type="Gene3D" id="1.20.58.120">
    <property type="entry name" value="BAG domain"/>
    <property type="match status" value="1"/>
</dbReference>
<name>A0A7J7DYD7_TRIWF</name>
<evidence type="ECO:0000259" key="3">
    <source>
        <dbReference type="PROSITE" id="PS51035"/>
    </source>
</evidence>
<dbReference type="Pfam" id="PF02179">
    <property type="entry name" value="BAG"/>
    <property type="match status" value="1"/>
</dbReference>
<reference evidence="4 5" key="1">
    <citation type="journal article" date="2020" name="Nat. Commun.">
        <title>Genome of Tripterygium wilfordii and identification of cytochrome P450 involved in triptolide biosynthesis.</title>
        <authorList>
            <person name="Tu L."/>
            <person name="Su P."/>
            <person name="Zhang Z."/>
            <person name="Gao L."/>
            <person name="Wang J."/>
            <person name="Hu T."/>
            <person name="Zhou J."/>
            <person name="Zhang Y."/>
            <person name="Zhao Y."/>
            <person name="Liu Y."/>
            <person name="Song Y."/>
            <person name="Tong Y."/>
            <person name="Lu Y."/>
            <person name="Yang J."/>
            <person name="Xu C."/>
            <person name="Jia M."/>
            <person name="Peters R.J."/>
            <person name="Huang L."/>
            <person name="Gao W."/>
        </authorList>
    </citation>
    <scope>NUCLEOTIDE SEQUENCE [LARGE SCALE GENOMIC DNA]</scope>
    <source>
        <strain evidence="5">cv. XIE 37</strain>
        <tissue evidence="4">Leaf</tissue>
    </source>
</reference>
<dbReference type="FunCoup" id="A0A7J7DYD7">
    <property type="interactions" value="755"/>
</dbReference>
<dbReference type="InterPro" id="IPR000626">
    <property type="entry name" value="Ubiquitin-like_dom"/>
</dbReference>
<dbReference type="AlphaFoldDB" id="A0A7J7DYD7"/>
<accession>A0A7J7DYD7</accession>
<dbReference type="Proteomes" id="UP000593562">
    <property type="component" value="Unassembled WGS sequence"/>
</dbReference>
<dbReference type="InterPro" id="IPR029071">
    <property type="entry name" value="Ubiquitin-like_domsf"/>
</dbReference>
<dbReference type="PROSITE" id="PS51035">
    <property type="entry name" value="BAG"/>
    <property type="match status" value="1"/>
</dbReference>
<evidence type="ECO:0000313" key="5">
    <source>
        <dbReference type="Proteomes" id="UP000593562"/>
    </source>
</evidence>
<dbReference type="OrthoDB" id="417450at2759"/>
<dbReference type="InterPro" id="IPR039773">
    <property type="entry name" value="BAG_chaperone_regulator"/>
</dbReference>
<keyword evidence="5" id="KW-1185">Reference proteome</keyword>
<evidence type="ECO:0000259" key="2">
    <source>
        <dbReference type="PROSITE" id="PS50053"/>
    </source>
</evidence>
<evidence type="ECO:0000256" key="1">
    <source>
        <dbReference type="ARBA" id="ARBA00023186"/>
    </source>
</evidence>
<comment type="caution">
    <text evidence="4">The sequence shown here is derived from an EMBL/GenBank/DDBJ whole genome shotgun (WGS) entry which is preliminary data.</text>
</comment>
<protein>
    <submittedName>
        <fullName evidence="4">BAG family molecular chaperone regulator 4-like</fullName>
    </submittedName>
</protein>
<dbReference type="SUPFAM" id="SSF63491">
    <property type="entry name" value="BAG domain"/>
    <property type="match status" value="1"/>
</dbReference>
<evidence type="ECO:0000313" key="4">
    <source>
        <dbReference type="EMBL" id="KAF5751347.1"/>
    </source>
</evidence>
<dbReference type="InterPro" id="IPR003103">
    <property type="entry name" value="BAG_domain"/>
</dbReference>
<sequence length="286" mass="32097">MKKSTSKGGLKTGSNNNNIRREIEWELRPGGMLVQKRDDGEVSSGLMIKIKVSHGSYHHEITVPAQSTFGDLKRVLASETGLEPKEQRLLFQGKEKEDDEWLHMVGVMDMSKVMLFEDPASKERKLEEMKRNQGMLNAYESVARVRAEVDKLSKKVVALETTVRGGKKAADKEFIVLTELLMRQLLNLDAIEADGEARVHRRIEVRRVQSFVDTLDNMKARNCNPFGNASSVSVTTKWETFETGFGSPSAAVPQVSSTKTTQDWELFDSPSFHPIDGSVNIQKESL</sequence>
<dbReference type="PANTHER" id="PTHR12329">
    <property type="entry name" value="BCL2-ASSOCIATED ATHANOGENE"/>
    <property type="match status" value="1"/>
</dbReference>
<dbReference type="PANTHER" id="PTHR12329:SF16">
    <property type="entry name" value="BAG FAMILY MOLECULAR CHAPERONE REGULATOR 1"/>
    <property type="match status" value="1"/>
</dbReference>
<gene>
    <name evidence="4" type="ORF">HS088_TW02G00360</name>
</gene>
<dbReference type="Pfam" id="PF00240">
    <property type="entry name" value="ubiquitin"/>
    <property type="match status" value="1"/>
</dbReference>
<dbReference type="GO" id="GO:0051087">
    <property type="term" value="F:protein-folding chaperone binding"/>
    <property type="evidence" value="ECO:0007669"/>
    <property type="project" value="InterPro"/>
</dbReference>
<feature type="domain" description="BAG" evidence="3">
    <location>
        <begin position="138"/>
        <end position="219"/>
    </location>
</feature>
<dbReference type="PROSITE" id="PS50053">
    <property type="entry name" value="UBIQUITIN_2"/>
    <property type="match status" value="1"/>
</dbReference>
<dbReference type="InterPro" id="IPR036533">
    <property type="entry name" value="BAG_dom_sf"/>
</dbReference>
<dbReference type="Gene3D" id="3.10.20.90">
    <property type="entry name" value="Phosphatidylinositol 3-kinase Catalytic Subunit, Chain A, domain 1"/>
    <property type="match status" value="1"/>
</dbReference>
<dbReference type="SUPFAM" id="SSF54236">
    <property type="entry name" value="Ubiquitin-like"/>
    <property type="match status" value="1"/>
</dbReference>
<dbReference type="EMBL" id="JAAARO010000002">
    <property type="protein sequence ID" value="KAF5751347.1"/>
    <property type="molecule type" value="Genomic_DNA"/>
</dbReference>
<dbReference type="InParanoid" id="A0A7J7DYD7"/>
<dbReference type="GO" id="GO:0005737">
    <property type="term" value="C:cytoplasm"/>
    <property type="evidence" value="ECO:0007669"/>
    <property type="project" value="TreeGrafter"/>
</dbReference>
<organism evidence="4 5">
    <name type="scientific">Tripterygium wilfordii</name>
    <name type="common">Thunder God vine</name>
    <dbReference type="NCBI Taxonomy" id="458696"/>
    <lineage>
        <taxon>Eukaryota</taxon>
        <taxon>Viridiplantae</taxon>
        <taxon>Streptophyta</taxon>
        <taxon>Embryophyta</taxon>
        <taxon>Tracheophyta</taxon>
        <taxon>Spermatophyta</taxon>
        <taxon>Magnoliopsida</taxon>
        <taxon>eudicotyledons</taxon>
        <taxon>Gunneridae</taxon>
        <taxon>Pentapetalae</taxon>
        <taxon>rosids</taxon>
        <taxon>fabids</taxon>
        <taxon>Celastrales</taxon>
        <taxon>Celastraceae</taxon>
        <taxon>Tripterygium</taxon>
    </lineage>
</organism>